<dbReference type="Proteomes" id="UP001168972">
    <property type="component" value="Unassembled WGS sequence"/>
</dbReference>
<organism evidence="3 4">
    <name type="scientific">Microctonus hyperodae</name>
    <name type="common">Parasitoid wasp</name>
    <dbReference type="NCBI Taxonomy" id="165561"/>
    <lineage>
        <taxon>Eukaryota</taxon>
        <taxon>Metazoa</taxon>
        <taxon>Ecdysozoa</taxon>
        <taxon>Arthropoda</taxon>
        <taxon>Hexapoda</taxon>
        <taxon>Insecta</taxon>
        <taxon>Pterygota</taxon>
        <taxon>Neoptera</taxon>
        <taxon>Endopterygota</taxon>
        <taxon>Hymenoptera</taxon>
        <taxon>Apocrita</taxon>
        <taxon>Ichneumonoidea</taxon>
        <taxon>Braconidae</taxon>
        <taxon>Euphorinae</taxon>
        <taxon>Microctonus</taxon>
    </lineage>
</organism>
<accession>A0AA39L3C6</accession>
<sequence>MTEYTEDDSYSNVNDHDDENNEEEGLVEYLEIDSEVMETLHNPNEYFTQVNQPHQGQIYVHQSDGNTQQLSLVIKNSPVEFSSLKEMSPQQFDNHNGVTNILWSNSTINSNDDCKESEKTGGDSRKSTKSNHKGQRKRKTRDSDCLDDNLKYVKQKDIIMAKEQTQADDSLDLFFQSMAHTVSHLPSEIQAKIKMEICKVISIAEIKYCSQNTIIQNDLNEDFNHEN</sequence>
<reference evidence="3" key="1">
    <citation type="journal article" date="2023" name="bioRxiv">
        <title>Scaffold-level genome assemblies of two parasitoid biocontrol wasps reveal the parthenogenesis mechanism and an associated novel virus.</title>
        <authorList>
            <person name="Inwood S."/>
            <person name="Skelly J."/>
            <person name="Guhlin J."/>
            <person name="Harrop T."/>
            <person name="Goldson S."/>
            <person name="Dearden P."/>
        </authorList>
    </citation>
    <scope>NUCLEOTIDE SEQUENCE</scope>
    <source>
        <strain evidence="3">Lincoln</strain>
        <tissue evidence="3">Whole body</tissue>
    </source>
</reference>
<dbReference type="Pfam" id="PF02944">
    <property type="entry name" value="BESS"/>
    <property type="match status" value="1"/>
</dbReference>
<keyword evidence="4" id="KW-1185">Reference proteome</keyword>
<dbReference type="InterPro" id="IPR004210">
    <property type="entry name" value="BESS_motif"/>
</dbReference>
<reference evidence="3" key="2">
    <citation type="submission" date="2023-03" db="EMBL/GenBank/DDBJ databases">
        <authorList>
            <person name="Inwood S.N."/>
            <person name="Skelly J.G."/>
            <person name="Guhlin J."/>
            <person name="Harrop T.W.R."/>
            <person name="Goldson S.G."/>
            <person name="Dearden P.K."/>
        </authorList>
    </citation>
    <scope>NUCLEOTIDE SEQUENCE</scope>
    <source>
        <strain evidence="3">Lincoln</strain>
        <tissue evidence="3">Whole body</tissue>
    </source>
</reference>
<protein>
    <recommendedName>
        <fullName evidence="2">BESS domain-containing protein</fullName>
    </recommendedName>
</protein>
<dbReference type="AlphaFoldDB" id="A0AA39L3C6"/>
<evidence type="ECO:0000256" key="1">
    <source>
        <dbReference type="SAM" id="MobiDB-lite"/>
    </source>
</evidence>
<evidence type="ECO:0000313" key="4">
    <source>
        <dbReference type="Proteomes" id="UP001168972"/>
    </source>
</evidence>
<gene>
    <name evidence="3" type="ORF">PV327_001448</name>
</gene>
<proteinExistence type="predicted"/>
<evidence type="ECO:0000313" key="3">
    <source>
        <dbReference type="EMBL" id="KAK0183402.1"/>
    </source>
</evidence>
<feature type="domain" description="BESS" evidence="2">
    <location>
        <begin position="169"/>
        <end position="201"/>
    </location>
</feature>
<dbReference type="EMBL" id="JAQQBR010000001">
    <property type="protein sequence ID" value="KAK0183402.1"/>
    <property type="molecule type" value="Genomic_DNA"/>
</dbReference>
<dbReference type="GO" id="GO:0003677">
    <property type="term" value="F:DNA binding"/>
    <property type="evidence" value="ECO:0007669"/>
    <property type="project" value="InterPro"/>
</dbReference>
<comment type="caution">
    <text evidence="3">The sequence shown here is derived from an EMBL/GenBank/DDBJ whole genome shotgun (WGS) entry which is preliminary data.</text>
</comment>
<feature type="compositionally biased region" description="Basic and acidic residues" evidence="1">
    <location>
        <begin position="112"/>
        <end position="126"/>
    </location>
</feature>
<feature type="region of interest" description="Disordered" evidence="1">
    <location>
        <begin position="1"/>
        <end position="22"/>
    </location>
</feature>
<feature type="region of interest" description="Disordered" evidence="1">
    <location>
        <begin position="109"/>
        <end position="143"/>
    </location>
</feature>
<name>A0AA39L3C6_MICHY</name>
<feature type="compositionally biased region" description="Basic residues" evidence="1">
    <location>
        <begin position="127"/>
        <end position="140"/>
    </location>
</feature>
<evidence type="ECO:0000259" key="2">
    <source>
        <dbReference type="Pfam" id="PF02944"/>
    </source>
</evidence>